<dbReference type="PROSITE" id="PS51736">
    <property type="entry name" value="RECOMBINASES_3"/>
    <property type="match status" value="1"/>
</dbReference>
<dbReference type="SMART" id="SM00857">
    <property type="entry name" value="Resolvase"/>
    <property type="match status" value="1"/>
</dbReference>
<dbReference type="GO" id="GO:0000150">
    <property type="term" value="F:DNA strand exchange activity"/>
    <property type="evidence" value="ECO:0007669"/>
    <property type="project" value="InterPro"/>
</dbReference>
<dbReference type="InterPro" id="IPR006119">
    <property type="entry name" value="Resolv_N"/>
</dbReference>
<keyword evidence="3" id="KW-0233">DNA recombination</keyword>
<evidence type="ECO:0000256" key="5">
    <source>
        <dbReference type="PROSITE-ProRule" id="PRU10137"/>
    </source>
</evidence>
<feature type="domain" description="Resolvase/invertase-type recombinase catalytic" evidence="6">
    <location>
        <begin position="2"/>
        <end position="138"/>
    </location>
</feature>
<dbReference type="GO" id="GO:0015074">
    <property type="term" value="P:DNA integration"/>
    <property type="evidence" value="ECO:0007669"/>
    <property type="project" value="UniProtKB-KW"/>
</dbReference>
<feature type="active site" description="O-(5'-phospho-DNA)-serine intermediate" evidence="4 5">
    <location>
        <position position="10"/>
    </location>
</feature>
<proteinExistence type="predicted"/>
<dbReference type="SUPFAM" id="SSF53041">
    <property type="entry name" value="Resolvase-like"/>
    <property type="match status" value="1"/>
</dbReference>
<dbReference type="PANTHER" id="PTHR30461:SF2">
    <property type="entry name" value="SERINE RECOMBINASE PINE-RELATED"/>
    <property type="match status" value="1"/>
</dbReference>
<dbReference type="CDD" id="cd00338">
    <property type="entry name" value="Ser_Recombinase"/>
    <property type="match status" value="1"/>
</dbReference>
<dbReference type="Proteomes" id="UP000184040">
    <property type="component" value="Unassembled WGS sequence"/>
</dbReference>
<evidence type="ECO:0000259" key="6">
    <source>
        <dbReference type="PROSITE" id="PS51736"/>
    </source>
</evidence>
<evidence type="ECO:0000256" key="3">
    <source>
        <dbReference type="ARBA" id="ARBA00023172"/>
    </source>
</evidence>
<dbReference type="PROSITE" id="PS00397">
    <property type="entry name" value="RECOMBINASES_1"/>
    <property type="match status" value="1"/>
</dbReference>
<keyword evidence="1" id="KW-0229">DNA integration</keyword>
<reference evidence="7 8" key="1">
    <citation type="submission" date="2016-11" db="EMBL/GenBank/DDBJ databases">
        <authorList>
            <person name="Jaros S."/>
            <person name="Januszkiewicz K."/>
            <person name="Wedrychowicz H."/>
        </authorList>
    </citation>
    <scope>NUCLEOTIDE SEQUENCE [LARGE SCALE GENOMIC DNA]</scope>
    <source>
        <strain evidence="7 8">DSM 26892</strain>
    </source>
</reference>
<dbReference type="InterPro" id="IPR006118">
    <property type="entry name" value="Recombinase_CS"/>
</dbReference>
<organism evidence="7 8">
    <name type="scientific">Palleronia salina</name>
    <dbReference type="NCBI Taxonomy" id="313368"/>
    <lineage>
        <taxon>Bacteria</taxon>
        <taxon>Pseudomonadati</taxon>
        <taxon>Pseudomonadota</taxon>
        <taxon>Alphaproteobacteria</taxon>
        <taxon>Rhodobacterales</taxon>
        <taxon>Roseobacteraceae</taxon>
        <taxon>Palleronia</taxon>
    </lineage>
</organism>
<dbReference type="Gene3D" id="3.40.50.1390">
    <property type="entry name" value="Resolvase, N-terminal catalytic domain"/>
    <property type="match status" value="1"/>
</dbReference>
<evidence type="ECO:0000256" key="2">
    <source>
        <dbReference type="ARBA" id="ARBA00023125"/>
    </source>
</evidence>
<keyword evidence="8" id="KW-1185">Reference proteome</keyword>
<sequence length="221" mass="23152">MKIVSYIRVSTAQQGSSGLGLEAQTAAIDAYTAAHGAETVGAFIEIESGKNNSRPELQKAIKAARICGARLVIAKLDRLSRSASFLLNLRDAGVDFVAVDMPDANAMTVGIMAIVAENEAKAISDRTKQALQAAKARGTALGNPNGADALRRARKGNGASVAVTKQRADARAHDLADVLEAIGPGSLRYIAAELNRRGIKTARGGKWHATSVKNLQARLPA</sequence>
<dbReference type="InterPro" id="IPR036162">
    <property type="entry name" value="Resolvase-like_N_sf"/>
</dbReference>
<evidence type="ECO:0000313" key="8">
    <source>
        <dbReference type="Proteomes" id="UP000184040"/>
    </source>
</evidence>
<dbReference type="EMBL" id="FQZA01000020">
    <property type="protein sequence ID" value="SHJ78675.1"/>
    <property type="molecule type" value="Genomic_DNA"/>
</dbReference>
<dbReference type="GO" id="GO:0003677">
    <property type="term" value="F:DNA binding"/>
    <property type="evidence" value="ECO:0007669"/>
    <property type="project" value="UniProtKB-KW"/>
</dbReference>
<dbReference type="AlphaFoldDB" id="A0A1M6M5C9"/>
<accession>A0A1M6M5C9</accession>
<evidence type="ECO:0000313" key="7">
    <source>
        <dbReference type="EMBL" id="SHJ78675.1"/>
    </source>
</evidence>
<dbReference type="Pfam" id="PF00239">
    <property type="entry name" value="Resolvase"/>
    <property type="match status" value="1"/>
</dbReference>
<evidence type="ECO:0000256" key="4">
    <source>
        <dbReference type="PIRSR" id="PIRSR606118-50"/>
    </source>
</evidence>
<dbReference type="PANTHER" id="PTHR30461">
    <property type="entry name" value="DNA-INVERTASE FROM LAMBDOID PROPHAGE"/>
    <property type="match status" value="1"/>
</dbReference>
<keyword evidence="2" id="KW-0238">DNA-binding</keyword>
<gene>
    <name evidence="7" type="ORF">SAMN04488012_12021</name>
</gene>
<dbReference type="InterPro" id="IPR050639">
    <property type="entry name" value="SSR_resolvase"/>
</dbReference>
<protein>
    <submittedName>
        <fullName evidence="7">Site-specific DNA recombinase</fullName>
    </submittedName>
</protein>
<name>A0A1M6M5C9_9RHOB</name>
<evidence type="ECO:0000256" key="1">
    <source>
        <dbReference type="ARBA" id="ARBA00022908"/>
    </source>
</evidence>
<dbReference type="RefSeq" id="WP_073130498.1">
    <property type="nucleotide sequence ID" value="NZ_FQZA01000020.1"/>
</dbReference>